<dbReference type="GO" id="GO:0000028">
    <property type="term" value="P:ribosomal small subunit assembly"/>
    <property type="evidence" value="ECO:0007669"/>
    <property type="project" value="TreeGrafter"/>
</dbReference>
<keyword evidence="1" id="KW-0472">Membrane</keyword>
<reference evidence="3 4" key="1">
    <citation type="submission" date="2020-08" db="EMBL/GenBank/DDBJ databases">
        <title>Plant Genome Project.</title>
        <authorList>
            <person name="Zhang R.-G."/>
        </authorList>
    </citation>
    <scope>NUCLEOTIDE SEQUENCE [LARGE SCALE GENOMIC DNA]</scope>
    <source>
        <tissue evidence="3">Rhizome</tissue>
    </source>
</reference>
<comment type="caution">
    <text evidence="3">The sequence shown here is derived from an EMBL/GenBank/DDBJ whole genome shotgun (WGS) entry which is preliminary data.</text>
</comment>
<gene>
    <name evidence="3" type="ORF">ZIOFF_031947</name>
    <name evidence="2" type="ORF">ZIOFF_035534</name>
</gene>
<sequence length="145" mass="16295">MGFFSTVLGFFGFGWGITLILVIGSTYKSSPSPPTSSREVISIWDSTESMFKSHIDAGKVPQKEDLIKPGEIAKSLELVEVLLHFSLFNEIVREEIFMQYGNEVSYACQVNVLNYISRSTSKDFIQIEIVVEKDSLKIILIGKCF</sequence>
<proteinExistence type="predicted"/>
<organism evidence="3 4">
    <name type="scientific">Zingiber officinale</name>
    <name type="common">Ginger</name>
    <name type="synonym">Amomum zingiber</name>
    <dbReference type="NCBI Taxonomy" id="94328"/>
    <lineage>
        <taxon>Eukaryota</taxon>
        <taxon>Viridiplantae</taxon>
        <taxon>Streptophyta</taxon>
        <taxon>Embryophyta</taxon>
        <taxon>Tracheophyta</taxon>
        <taxon>Spermatophyta</taxon>
        <taxon>Magnoliopsida</taxon>
        <taxon>Liliopsida</taxon>
        <taxon>Zingiberales</taxon>
        <taxon>Zingiberaceae</taxon>
        <taxon>Zingiber</taxon>
    </lineage>
</organism>
<dbReference type="PANTHER" id="PTHR42698">
    <property type="entry name" value="GTPASE ERA"/>
    <property type="match status" value="1"/>
</dbReference>
<dbReference type="SUPFAM" id="SSF54814">
    <property type="entry name" value="Prokaryotic type KH domain (KH-domain type II)"/>
    <property type="match status" value="1"/>
</dbReference>
<evidence type="ECO:0000313" key="3">
    <source>
        <dbReference type="EMBL" id="KAG6506620.1"/>
    </source>
</evidence>
<dbReference type="InterPro" id="IPR015946">
    <property type="entry name" value="KH_dom-like_a/b"/>
</dbReference>
<evidence type="ECO:0000256" key="1">
    <source>
        <dbReference type="SAM" id="Phobius"/>
    </source>
</evidence>
<dbReference type="GO" id="GO:0043024">
    <property type="term" value="F:ribosomal small subunit binding"/>
    <property type="evidence" value="ECO:0007669"/>
    <property type="project" value="TreeGrafter"/>
</dbReference>
<name>A0A8J5GM47_ZINOF</name>
<accession>A0A8J5GM47</accession>
<dbReference type="Gene3D" id="3.30.300.20">
    <property type="match status" value="1"/>
</dbReference>
<dbReference type="AlphaFoldDB" id="A0A8J5GM47"/>
<dbReference type="Proteomes" id="UP000734854">
    <property type="component" value="Unassembled WGS sequence"/>
</dbReference>
<dbReference type="PANTHER" id="PTHR42698:SF2">
    <property type="entry name" value="GTPASE ERA-LIKE, CHLOROPLASTIC"/>
    <property type="match status" value="1"/>
</dbReference>
<keyword evidence="4" id="KW-1185">Reference proteome</keyword>
<feature type="transmembrane region" description="Helical" evidence="1">
    <location>
        <begin position="6"/>
        <end position="27"/>
    </location>
</feature>
<dbReference type="GO" id="GO:0005525">
    <property type="term" value="F:GTP binding"/>
    <property type="evidence" value="ECO:0007669"/>
    <property type="project" value="InterPro"/>
</dbReference>
<dbReference type="InterPro" id="IPR009019">
    <property type="entry name" value="KH_sf_prok-type"/>
</dbReference>
<evidence type="ECO:0000313" key="2">
    <source>
        <dbReference type="EMBL" id="KAG6503223.1"/>
    </source>
</evidence>
<protein>
    <submittedName>
        <fullName evidence="3">Uncharacterized protein</fullName>
    </submittedName>
</protein>
<keyword evidence="1" id="KW-1133">Transmembrane helix</keyword>
<evidence type="ECO:0000313" key="4">
    <source>
        <dbReference type="Proteomes" id="UP000734854"/>
    </source>
</evidence>
<dbReference type="EMBL" id="JACMSC010000010">
    <property type="protein sequence ID" value="KAG6503223.1"/>
    <property type="molecule type" value="Genomic_DNA"/>
</dbReference>
<dbReference type="EMBL" id="JACMSC010000009">
    <property type="protein sequence ID" value="KAG6506620.1"/>
    <property type="molecule type" value="Genomic_DNA"/>
</dbReference>
<keyword evidence="1" id="KW-0812">Transmembrane</keyword>
<dbReference type="GO" id="GO:0019843">
    <property type="term" value="F:rRNA binding"/>
    <property type="evidence" value="ECO:0007669"/>
    <property type="project" value="TreeGrafter"/>
</dbReference>
<dbReference type="InterPro" id="IPR005662">
    <property type="entry name" value="GTPase_Era-like"/>
</dbReference>